<dbReference type="EMBL" id="FQVQ01000006">
    <property type="protein sequence ID" value="SHF28640.1"/>
    <property type="molecule type" value="Genomic_DNA"/>
</dbReference>
<feature type="signal peptide" evidence="1">
    <location>
        <begin position="1"/>
        <end position="28"/>
    </location>
</feature>
<feature type="chain" id="PRO_5012228887" description="DUF5777 domain-containing protein" evidence="1">
    <location>
        <begin position="29"/>
        <end position="292"/>
    </location>
</feature>
<name>A0A1M5AED0_9FLAO</name>
<protein>
    <recommendedName>
        <fullName evidence="2">DUF5777 domain-containing protein</fullName>
    </recommendedName>
</protein>
<keyword evidence="1" id="KW-0732">Signal</keyword>
<dbReference type="STRING" id="1124188.SAMN05444377_10638"/>
<dbReference type="Pfam" id="PF19089">
    <property type="entry name" value="DUF5777"/>
    <property type="match status" value="1"/>
</dbReference>
<dbReference type="SUPFAM" id="SSF56935">
    <property type="entry name" value="Porins"/>
    <property type="match status" value="1"/>
</dbReference>
<feature type="domain" description="DUF5777" evidence="2">
    <location>
        <begin position="50"/>
        <end position="292"/>
    </location>
</feature>
<accession>A0A1M5AED0</accession>
<reference evidence="3 4" key="1">
    <citation type="submission" date="2016-11" db="EMBL/GenBank/DDBJ databases">
        <authorList>
            <person name="Jaros S."/>
            <person name="Januszkiewicz K."/>
            <person name="Wedrychowicz H."/>
        </authorList>
    </citation>
    <scope>NUCLEOTIDE SEQUENCE [LARGE SCALE GENOMIC DNA]</scope>
    <source>
        <strain evidence="3 4">DSM 25660</strain>
    </source>
</reference>
<dbReference type="Proteomes" id="UP000184147">
    <property type="component" value="Unassembled WGS sequence"/>
</dbReference>
<evidence type="ECO:0000259" key="2">
    <source>
        <dbReference type="Pfam" id="PF19089"/>
    </source>
</evidence>
<gene>
    <name evidence="3" type="ORF">SAMN05444377_10638</name>
</gene>
<organism evidence="3 4">
    <name type="scientific">Flavobacterium fontis</name>
    <dbReference type="NCBI Taxonomy" id="1124188"/>
    <lineage>
        <taxon>Bacteria</taxon>
        <taxon>Pseudomonadati</taxon>
        <taxon>Bacteroidota</taxon>
        <taxon>Flavobacteriia</taxon>
        <taxon>Flavobacteriales</taxon>
        <taxon>Flavobacteriaceae</taxon>
        <taxon>Flavobacterium</taxon>
    </lineage>
</organism>
<sequence>MYFNSLTMKKIVALAWIAMGCYSTSLHAQDDLLNELNQDQNKKETVSAAFKGQQICTMQSTKMAAKGEWYFLVAHRFGDLTNGFENFFGLDNALTKLGGLYGATEWLTLGFSRHTLAKTYEFSGKYRLMAQEVDGFPVTIVGYHTMDINSQLEKEEYPELSGTDRFAFSNQLLISRKFSENFSLQLTPMYIHKNLYDPLLEEKSQFLMALGGRYKFSKRCSFNWEYAQRFNTVSNDPYQNPLTVGVDIETGGHVFQLVLSNSQAMNDVSYFTTATGDFNRGIFFGFNLYRVF</sequence>
<evidence type="ECO:0000313" key="3">
    <source>
        <dbReference type="EMBL" id="SHF28640.1"/>
    </source>
</evidence>
<keyword evidence="4" id="KW-1185">Reference proteome</keyword>
<evidence type="ECO:0000313" key="4">
    <source>
        <dbReference type="Proteomes" id="UP000184147"/>
    </source>
</evidence>
<evidence type="ECO:0000256" key="1">
    <source>
        <dbReference type="SAM" id="SignalP"/>
    </source>
</evidence>
<dbReference type="InterPro" id="IPR045916">
    <property type="entry name" value="DUF5777"/>
</dbReference>
<dbReference type="AlphaFoldDB" id="A0A1M5AED0"/>
<proteinExistence type="predicted"/>